<dbReference type="InterPro" id="IPR051533">
    <property type="entry name" value="WaaL-like"/>
</dbReference>
<evidence type="ECO:0000259" key="7">
    <source>
        <dbReference type="Pfam" id="PF04932"/>
    </source>
</evidence>
<evidence type="ECO:0000256" key="3">
    <source>
        <dbReference type="ARBA" id="ARBA00022989"/>
    </source>
</evidence>
<feature type="region of interest" description="Disordered" evidence="5">
    <location>
        <begin position="294"/>
        <end position="344"/>
    </location>
</feature>
<feature type="transmembrane region" description="Helical" evidence="6">
    <location>
        <begin position="255"/>
        <end position="276"/>
    </location>
</feature>
<protein>
    <submittedName>
        <fullName evidence="8">O-antigen ligase family protein</fullName>
    </submittedName>
</protein>
<feature type="transmembrane region" description="Helical" evidence="6">
    <location>
        <begin position="66"/>
        <end position="85"/>
    </location>
</feature>
<reference evidence="8" key="1">
    <citation type="journal article" date="2021" name="PeerJ">
        <title>Extensive microbial diversity within the chicken gut microbiome revealed by metagenomics and culture.</title>
        <authorList>
            <person name="Gilroy R."/>
            <person name="Ravi A."/>
            <person name="Getino M."/>
            <person name="Pursley I."/>
            <person name="Horton D.L."/>
            <person name="Alikhan N.F."/>
            <person name="Baker D."/>
            <person name="Gharbi K."/>
            <person name="Hall N."/>
            <person name="Watson M."/>
            <person name="Adriaenssens E.M."/>
            <person name="Foster-Nyarko E."/>
            <person name="Jarju S."/>
            <person name="Secka A."/>
            <person name="Antonio M."/>
            <person name="Oren A."/>
            <person name="Chaudhuri R.R."/>
            <person name="La Ragione R."/>
            <person name="Hildebrand F."/>
            <person name="Pallen M.J."/>
        </authorList>
    </citation>
    <scope>NUCLEOTIDE SEQUENCE</scope>
    <source>
        <strain evidence="8">CHK196-3914</strain>
    </source>
</reference>
<evidence type="ECO:0000313" key="9">
    <source>
        <dbReference type="Proteomes" id="UP000824116"/>
    </source>
</evidence>
<comment type="caution">
    <text evidence="8">The sequence shown here is derived from an EMBL/GenBank/DDBJ whole genome shotgun (WGS) entry which is preliminary data.</text>
</comment>
<evidence type="ECO:0000256" key="2">
    <source>
        <dbReference type="ARBA" id="ARBA00022692"/>
    </source>
</evidence>
<dbReference type="Pfam" id="PF04932">
    <property type="entry name" value="Wzy_C"/>
    <property type="match status" value="1"/>
</dbReference>
<dbReference type="PANTHER" id="PTHR37422">
    <property type="entry name" value="TEICHURONIC ACID BIOSYNTHESIS PROTEIN TUAE"/>
    <property type="match status" value="1"/>
</dbReference>
<proteinExistence type="predicted"/>
<feature type="transmembrane region" description="Helical" evidence="6">
    <location>
        <begin position="180"/>
        <end position="197"/>
    </location>
</feature>
<feature type="compositionally biased region" description="Polar residues" evidence="5">
    <location>
        <begin position="334"/>
        <end position="344"/>
    </location>
</feature>
<feature type="transmembrane region" description="Helical" evidence="6">
    <location>
        <begin position="451"/>
        <end position="470"/>
    </location>
</feature>
<feature type="transmembrane region" description="Helical" evidence="6">
    <location>
        <begin position="415"/>
        <end position="439"/>
    </location>
</feature>
<feature type="transmembrane region" description="Helical" evidence="6">
    <location>
        <begin position="14"/>
        <end position="34"/>
    </location>
</feature>
<dbReference type="GO" id="GO:0016020">
    <property type="term" value="C:membrane"/>
    <property type="evidence" value="ECO:0007669"/>
    <property type="project" value="UniProtKB-SubCell"/>
</dbReference>
<feature type="domain" description="O-antigen ligase-related" evidence="7">
    <location>
        <begin position="210"/>
        <end position="427"/>
    </location>
</feature>
<dbReference type="InterPro" id="IPR007016">
    <property type="entry name" value="O-antigen_ligase-rel_domated"/>
</dbReference>
<keyword evidence="2 6" id="KW-0812">Transmembrane</keyword>
<feature type="transmembrane region" description="Helical" evidence="6">
    <location>
        <begin position="40"/>
        <end position="59"/>
    </location>
</feature>
<evidence type="ECO:0000256" key="5">
    <source>
        <dbReference type="SAM" id="MobiDB-lite"/>
    </source>
</evidence>
<evidence type="ECO:0000313" key="8">
    <source>
        <dbReference type="EMBL" id="HIZ74517.1"/>
    </source>
</evidence>
<dbReference type="Proteomes" id="UP000824116">
    <property type="component" value="Unassembled WGS sequence"/>
</dbReference>
<dbReference type="AlphaFoldDB" id="A0A9D2G980"/>
<accession>A0A9D2G980</accession>
<feature type="transmembrane region" description="Helical" evidence="6">
    <location>
        <begin position="476"/>
        <end position="495"/>
    </location>
</feature>
<feature type="transmembrane region" description="Helical" evidence="6">
    <location>
        <begin position="204"/>
        <end position="220"/>
    </location>
</feature>
<keyword evidence="8" id="KW-0436">Ligase</keyword>
<dbReference type="PANTHER" id="PTHR37422:SF23">
    <property type="entry name" value="TEICHURONIC ACID BIOSYNTHESIS PROTEIN TUAE"/>
    <property type="match status" value="1"/>
</dbReference>
<gene>
    <name evidence="8" type="ORF">H9723_04635</name>
</gene>
<dbReference type="EMBL" id="DXAY01000109">
    <property type="protein sequence ID" value="HIZ74517.1"/>
    <property type="molecule type" value="Genomic_DNA"/>
</dbReference>
<keyword evidence="4 6" id="KW-0472">Membrane</keyword>
<evidence type="ECO:0000256" key="1">
    <source>
        <dbReference type="ARBA" id="ARBA00004141"/>
    </source>
</evidence>
<dbReference type="GO" id="GO:0016874">
    <property type="term" value="F:ligase activity"/>
    <property type="evidence" value="ECO:0007669"/>
    <property type="project" value="UniProtKB-KW"/>
</dbReference>
<feature type="transmembrane region" description="Helical" evidence="6">
    <location>
        <begin position="126"/>
        <end position="150"/>
    </location>
</feature>
<comment type="subcellular location">
    <subcellularLocation>
        <location evidence="1">Membrane</location>
        <topology evidence="1">Multi-pass membrane protein</topology>
    </subcellularLocation>
</comment>
<evidence type="ECO:0000256" key="4">
    <source>
        <dbReference type="ARBA" id="ARBA00023136"/>
    </source>
</evidence>
<evidence type="ECO:0000256" key="6">
    <source>
        <dbReference type="SAM" id="Phobius"/>
    </source>
</evidence>
<feature type="transmembrane region" description="Helical" evidence="6">
    <location>
        <begin position="97"/>
        <end position="114"/>
    </location>
</feature>
<sequence length="503" mass="56669">MEWIKKNYEETAELVFKICYFFLTMATFISYLYVSGFQPLMVKATILLGAALLLIRAVHIRKYAKMPCAILMVLFCASFLLTTVMNREYGITENGKWIIWTGIQFFALYVCDPERDRKRYIREFRILSHIIILCSMAAASASLVMLFRVYSSFITSADGEFIVTGYTWGRLWGVYTDPNYGAVFGVIAITLSLLFLLRKRGSVRILYGIGILLNFLYIVYSDSRTGEITLLVSAGLFLILYLRRRVSTRKRAARFGMAAGGIICAAILMFGGIQILKSGYGNYYSSVMTERAQQQAQKDQKSQTAQKDQKDQAQQSQQSQTQKNQNTQGGTEEAVNNTDTTGNTAARQQDIAQDISNGRFDLWKSAVEVWETSPVWGAGYSTFVPYARDHVPDTYAVNNDQGDYTSMHNTFFNTLAFQGLLGAVLFVLIGLRILTYILLPVLKAGEEEADELSAMLACVCAVAVSMMFLLEGVYTNSPGSFVLWVFTGYMVQYAYQNRREETK</sequence>
<keyword evidence="3 6" id="KW-1133">Transmembrane helix</keyword>
<reference evidence="8" key="2">
    <citation type="submission" date="2021-04" db="EMBL/GenBank/DDBJ databases">
        <authorList>
            <person name="Gilroy R."/>
        </authorList>
    </citation>
    <scope>NUCLEOTIDE SEQUENCE</scope>
    <source>
        <strain evidence="8">CHK196-3914</strain>
    </source>
</reference>
<feature type="compositionally biased region" description="Low complexity" evidence="5">
    <location>
        <begin position="294"/>
        <end position="328"/>
    </location>
</feature>
<feature type="transmembrane region" description="Helical" evidence="6">
    <location>
        <begin position="226"/>
        <end position="243"/>
    </location>
</feature>
<name>A0A9D2G980_9FIRM</name>
<organism evidence="8 9">
    <name type="scientific">Candidatus Mediterraneibacter stercoravium</name>
    <dbReference type="NCBI Taxonomy" id="2838685"/>
    <lineage>
        <taxon>Bacteria</taxon>
        <taxon>Bacillati</taxon>
        <taxon>Bacillota</taxon>
        <taxon>Clostridia</taxon>
        <taxon>Lachnospirales</taxon>
        <taxon>Lachnospiraceae</taxon>
        <taxon>Mediterraneibacter</taxon>
    </lineage>
</organism>